<dbReference type="Proteomes" id="UP001417504">
    <property type="component" value="Unassembled WGS sequence"/>
</dbReference>
<gene>
    <name evidence="1" type="ORF">Sjap_003055</name>
</gene>
<comment type="caution">
    <text evidence="1">The sequence shown here is derived from an EMBL/GenBank/DDBJ whole genome shotgun (WGS) entry which is preliminary data.</text>
</comment>
<protein>
    <submittedName>
        <fullName evidence="1">Uncharacterized protein</fullName>
    </submittedName>
</protein>
<evidence type="ECO:0000313" key="1">
    <source>
        <dbReference type="EMBL" id="KAK9155575.1"/>
    </source>
</evidence>
<name>A0AAP0PUQ0_9MAGN</name>
<proteinExistence type="predicted"/>
<sequence>MKNETEEEGFDNSELGSTTRIDQLPKLRCPGRVILAFLEFKLLLIKQGGLNISTNTLSACISIGIYEASKHYGYKNFHGKEATIDFGPESNGIATLVIFSSSHDIFLLCNIYTA</sequence>
<reference evidence="1 2" key="1">
    <citation type="submission" date="2024-01" db="EMBL/GenBank/DDBJ databases">
        <title>Genome assemblies of Stephania.</title>
        <authorList>
            <person name="Yang L."/>
        </authorList>
    </citation>
    <scope>NUCLEOTIDE SEQUENCE [LARGE SCALE GENOMIC DNA]</scope>
    <source>
        <strain evidence="1">QJT</strain>
        <tissue evidence="1">Leaf</tissue>
    </source>
</reference>
<organism evidence="1 2">
    <name type="scientific">Stephania japonica</name>
    <dbReference type="NCBI Taxonomy" id="461633"/>
    <lineage>
        <taxon>Eukaryota</taxon>
        <taxon>Viridiplantae</taxon>
        <taxon>Streptophyta</taxon>
        <taxon>Embryophyta</taxon>
        <taxon>Tracheophyta</taxon>
        <taxon>Spermatophyta</taxon>
        <taxon>Magnoliopsida</taxon>
        <taxon>Ranunculales</taxon>
        <taxon>Menispermaceae</taxon>
        <taxon>Menispermoideae</taxon>
        <taxon>Cissampelideae</taxon>
        <taxon>Stephania</taxon>
    </lineage>
</organism>
<evidence type="ECO:0000313" key="2">
    <source>
        <dbReference type="Proteomes" id="UP001417504"/>
    </source>
</evidence>
<accession>A0AAP0PUQ0</accession>
<dbReference type="EMBL" id="JBBNAE010000001">
    <property type="protein sequence ID" value="KAK9155575.1"/>
    <property type="molecule type" value="Genomic_DNA"/>
</dbReference>
<keyword evidence="2" id="KW-1185">Reference proteome</keyword>
<dbReference type="AlphaFoldDB" id="A0AAP0PUQ0"/>